<evidence type="ECO:0000313" key="4">
    <source>
        <dbReference type="EMBL" id="KAJ8469034.1"/>
    </source>
</evidence>
<feature type="compositionally biased region" description="Polar residues" evidence="2">
    <location>
        <begin position="47"/>
        <end position="59"/>
    </location>
</feature>
<dbReference type="PROSITE" id="PS50211">
    <property type="entry name" value="DENN"/>
    <property type="match status" value="1"/>
</dbReference>
<organism evidence="4 5">
    <name type="scientific">Trametes cubensis</name>
    <dbReference type="NCBI Taxonomy" id="1111947"/>
    <lineage>
        <taxon>Eukaryota</taxon>
        <taxon>Fungi</taxon>
        <taxon>Dikarya</taxon>
        <taxon>Basidiomycota</taxon>
        <taxon>Agaricomycotina</taxon>
        <taxon>Agaricomycetes</taxon>
        <taxon>Polyporales</taxon>
        <taxon>Polyporaceae</taxon>
        <taxon>Trametes</taxon>
    </lineage>
</organism>
<dbReference type="InterPro" id="IPR024224">
    <property type="entry name" value="DENND6"/>
</dbReference>
<dbReference type="GO" id="GO:0055037">
    <property type="term" value="C:recycling endosome"/>
    <property type="evidence" value="ECO:0007669"/>
    <property type="project" value="TreeGrafter"/>
</dbReference>
<feature type="domain" description="UDENN" evidence="3">
    <location>
        <begin position="108"/>
        <end position="551"/>
    </location>
</feature>
<feature type="compositionally biased region" description="Pro residues" evidence="2">
    <location>
        <begin position="25"/>
        <end position="34"/>
    </location>
</feature>
<keyword evidence="5" id="KW-1185">Reference proteome</keyword>
<feature type="region of interest" description="Disordered" evidence="2">
    <location>
        <begin position="410"/>
        <end position="437"/>
    </location>
</feature>
<dbReference type="GO" id="GO:0005085">
    <property type="term" value="F:guanyl-nucleotide exchange factor activity"/>
    <property type="evidence" value="ECO:0007669"/>
    <property type="project" value="InterPro"/>
</dbReference>
<evidence type="ECO:0000256" key="2">
    <source>
        <dbReference type="SAM" id="MobiDB-lite"/>
    </source>
</evidence>
<evidence type="ECO:0000259" key="3">
    <source>
        <dbReference type="PROSITE" id="PS50211"/>
    </source>
</evidence>
<name>A0AAD7TLP7_9APHY</name>
<dbReference type="InterPro" id="IPR037516">
    <property type="entry name" value="Tripartite_DENN"/>
</dbReference>
<proteinExistence type="inferred from homology"/>
<protein>
    <recommendedName>
        <fullName evidence="3">UDENN domain-containing protein</fullName>
    </recommendedName>
</protein>
<sequence>MTVYAVMNDDSVEVDIGLIDLSRPPQSPIAPSKPLPHASKTPPEASVNGQLKAPSSPTLLSRPFPPELGRRRVSRSNTLPRLPRGAMHRTRMSMDGLAMGPEKIAKLHRWILINFDLEVGPKITSVYPPLRLSHVEAQNIAFSSFPDSSQFDEGSQTHSFRIRLRNPTGEDWDSDAPRPITVDGFIYGFSCFTRTKDASSKRGYQQTSTVVLTHLAYPSLFYTLISKLGPSFMNHGGPMLEAACHNIASWPDPVPGTNIELGFLGTVIHAEIPNAIETQQSMSALPPSQMGEADIQMLVSVCPSEPPIVHYLEAVVSHLWSIWECVVLSEPLLIFGHSPVATSIVVWWLRDLLRPIPLSGDFRPFFTIHDADHAAFVNTRPPQAGLLLGVTNPFFERACEHWPHVLSLGRPQSSRQHSDKNGLVIGPTPGWKSTHKRYTSRDHALLKQLEQACKGSDHAKRLGSEALRQHFTTRTTALLVPLQRYLQSLIPTPSESRSNLANAGRLKPFSDAAFFASLKTHGSPLPFKSKARQREFYERWLRTPAFGLWLARQEEVVQGVLKGMV</sequence>
<feature type="region of interest" description="Disordered" evidence="2">
    <location>
        <begin position="23"/>
        <end position="92"/>
    </location>
</feature>
<gene>
    <name evidence="4" type="ORF">ONZ51_g9247</name>
</gene>
<comment type="similarity">
    <text evidence="1">Belongs to the DENND6 family.</text>
</comment>
<dbReference type="EMBL" id="JAPEVG010000308">
    <property type="protein sequence ID" value="KAJ8469034.1"/>
    <property type="molecule type" value="Genomic_DNA"/>
</dbReference>
<reference evidence="4" key="1">
    <citation type="submission" date="2022-11" db="EMBL/GenBank/DDBJ databases">
        <title>Genome Sequence of Cubamyces cubensis.</title>
        <authorList>
            <person name="Buettner E."/>
        </authorList>
    </citation>
    <scope>NUCLEOTIDE SEQUENCE</scope>
    <source>
        <strain evidence="4">MPL-01</strain>
    </source>
</reference>
<evidence type="ECO:0000313" key="5">
    <source>
        <dbReference type="Proteomes" id="UP001215151"/>
    </source>
</evidence>
<dbReference type="PANTHER" id="PTHR13677:SF0">
    <property type="entry name" value="LD41638P"/>
    <property type="match status" value="1"/>
</dbReference>
<comment type="caution">
    <text evidence="4">The sequence shown here is derived from an EMBL/GenBank/DDBJ whole genome shotgun (WGS) entry which is preliminary data.</text>
</comment>
<dbReference type="Proteomes" id="UP001215151">
    <property type="component" value="Unassembled WGS sequence"/>
</dbReference>
<accession>A0AAD7TLP7</accession>
<evidence type="ECO:0000256" key="1">
    <source>
        <dbReference type="ARBA" id="ARBA00007159"/>
    </source>
</evidence>
<dbReference type="AlphaFoldDB" id="A0AAD7TLP7"/>
<dbReference type="PANTHER" id="PTHR13677">
    <property type="entry name" value="LD41638P"/>
    <property type="match status" value="1"/>
</dbReference>